<dbReference type="InterPro" id="IPR005467">
    <property type="entry name" value="His_kinase_dom"/>
</dbReference>
<dbReference type="Gene3D" id="3.30.450.20">
    <property type="entry name" value="PAS domain"/>
    <property type="match status" value="2"/>
</dbReference>
<dbReference type="PROSITE" id="PS50109">
    <property type="entry name" value="HIS_KIN"/>
    <property type="match status" value="1"/>
</dbReference>
<dbReference type="Pfam" id="PF17203">
    <property type="entry name" value="sCache_3_2"/>
    <property type="match status" value="1"/>
</dbReference>
<dbReference type="Gene3D" id="1.10.287.130">
    <property type="match status" value="1"/>
</dbReference>
<keyword evidence="8 14" id="KW-0067">ATP-binding</keyword>
<evidence type="ECO:0000256" key="4">
    <source>
        <dbReference type="ARBA" id="ARBA00022679"/>
    </source>
</evidence>
<dbReference type="InterPro" id="IPR033463">
    <property type="entry name" value="sCache_3"/>
</dbReference>
<keyword evidence="15" id="KW-1185">Reference proteome</keyword>
<dbReference type="SMART" id="SM00091">
    <property type="entry name" value="PAS"/>
    <property type="match status" value="1"/>
</dbReference>
<evidence type="ECO:0000256" key="9">
    <source>
        <dbReference type="ARBA" id="ARBA00022989"/>
    </source>
</evidence>
<keyword evidence="3" id="KW-0597">Phosphoprotein</keyword>
<keyword evidence="2" id="KW-1003">Cell membrane</keyword>
<evidence type="ECO:0000256" key="6">
    <source>
        <dbReference type="ARBA" id="ARBA00022741"/>
    </source>
</evidence>
<dbReference type="RefSeq" id="WP_379592019.1">
    <property type="nucleotide sequence ID" value="NZ_JBHTKK010000011.1"/>
</dbReference>
<dbReference type="SUPFAM" id="SSF55874">
    <property type="entry name" value="ATPase domain of HSP90 chaperone/DNA topoisomerase II/histidine kinase"/>
    <property type="match status" value="1"/>
</dbReference>
<proteinExistence type="predicted"/>
<feature type="domain" description="Histidine kinase" evidence="13">
    <location>
        <begin position="428"/>
        <end position="528"/>
    </location>
</feature>
<dbReference type="InterPro" id="IPR029151">
    <property type="entry name" value="Sensor-like_sf"/>
</dbReference>
<evidence type="ECO:0000256" key="8">
    <source>
        <dbReference type="ARBA" id="ARBA00022840"/>
    </source>
</evidence>
<evidence type="ECO:0000256" key="5">
    <source>
        <dbReference type="ARBA" id="ARBA00022692"/>
    </source>
</evidence>
<accession>A0ABW3NFK6</accession>
<dbReference type="PANTHER" id="PTHR43547">
    <property type="entry name" value="TWO-COMPONENT HISTIDINE KINASE"/>
    <property type="match status" value="1"/>
</dbReference>
<organism evidence="14 15">
    <name type="scientific">Oceanobacillus locisalsi</name>
    <dbReference type="NCBI Taxonomy" id="546107"/>
    <lineage>
        <taxon>Bacteria</taxon>
        <taxon>Bacillati</taxon>
        <taxon>Bacillota</taxon>
        <taxon>Bacilli</taxon>
        <taxon>Bacillales</taxon>
        <taxon>Bacillaceae</taxon>
        <taxon>Oceanobacillus</taxon>
    </lineage>
</organism>
<evidence type="ECO:0000256" key="10">
    <source>
        <dbReference type="ARBA" id="ARBA00023012"/>
    </source>
</evidence>
<evidence type="ECO:0000313" key="14">
    <source>
        <dbReference type="EMBL" id="MFD1066438.1"/>
    </source>
</evidence>
<dbReference type="SUPFAM" id="SSF103190">
    <property type="entry name" value="Sensory domain-like"/>
    <property type="match status" value="1"/>
</dbReference>
<evidence type="ECO:0000256" key="3">
    <source>
        <dbReference type="ARBA" id="ARBA00022553"/>
    </source>
</evidence>
<name>A0ABW3NFK6_9BACI</name>
<dbReference type="SMART" id="SM00387">
    <property type="entry name" value="HATPase_c"/>
    <property type="match status" value="1"/>
</dbReference>
<keyword evidence="9 12" id="KW-1133">Transmembrane helix</keyword>
<evidence type="ECO:0000259" key="13">
    <source>
        <dbReference type="PROSITE" id="PS50109"/>
    </source>
</evidence>
<dbReference type="Proteomes" id="UP001597041">
    <property type="component" value="Unassembled WGS sequence"/>
</dbReference>
<evidence type="ECO:0000256" key="2">
    <source>
        <dbReference type="ARBA" id="ARBA00022475"/>
    </source>
</evidence>
<dbReference type="InterPro" id="IPR036890">
    <property type="entry name" value="HATPase_C_sf"/>
</dbReference>
<dbReference type="GO" id="GO:0005524">
    <property type="term" value="F:ATP binding"/>
    <property type="evidence" value="ECO:0007669"/>
    <property type="project" value="UniProtKB-KW"/>
</dbReference>
<sequence length="537" mass="59469">MKKKGMPFMFQMMLFTSGLICLTLLVTGLLIGYNQASETKEALSDKAALSANHFAGMPLVVDALEEGEADETLHTLTNDIRENNHLQYIVLMDMEGIRLTHPVPDRIGENFAGGDVDDVFEGKRYTSEAVGTLGPSMRAFEPVYNQTGTQIGAVSVGITTEVLHQAVWDSVKVTILGTIVSLGIGLIGSYFLARKLKKTLFDLEPPEIAYMMEEREAMLDSVSEGVIAINAAHEVIIANPSAKKMMERAGRQIDIIGQQIVDVWPELHSGDFIQGEKTVYDKVVHLESLEMITNIVSFEVDQGHGGALVTFRDRNELDAVMKKLSGVESYAHALRIQTHEFMNKLHIIGAMVHTESYEELAEYVDSLSKIYQRETGVISAHMDDAAIAGYLLTKLERLEQLQIAVDIQGEHKWPSLSDPIMVDRWITIIGNSLENAVDAMAGQEEKKMTLLFDVVDGELYYEIRDNGIGFDVKELPSILETGYSTKGLHRGYGMTIMLQAVKAGNGSYHIQSDIGAGVCLQIKMPYEHHEEEGNNAR</sequence>
<keyword evidence="5 12" id="KW-0812">Transmembrane</keyword>
<keyword evidence="7" id="KW-0418">Kinase</keyword>
<dbReference type="InterPro" id="IPR003594">
    <property type="entry name" value="HATPase_dom"/>
</dbReference>
<dbReference type="InterPro" id="IPR000014">
    <property type="entry name" value="PAS"/>
</dbReference>
<comment type="caution">
    <text evidence="14">The sequence shown here is derived from an EMBL/GenBank/DDBJ whole genome shotgun (WGS) entry which is preliminary data.</text>
</comment>
<keyword evidence="10" id="KW-0902">Two-component regulatory system</keyword>
<evidence type="ECO:0000256" key="7">
    <source>
        <dbReference type="ARBA" id="ARBA00022777"/>
    </source>
</evidence>
<gene>
    <name evidence="14" type="ORF">ACFQ19_10430</name>
</gene>
<dbReference type="PANTHER" id="PTHR43547:SF10">
    <property type="entry name" value="SENSOR HISTIDINE KINASE DCUS"/>
    <property type="match status" value="1"/>
</dbReference>
<dbReference type="Gene3D" id="3.30.565.10">
    <property type="entry name" value="Histidine kinase-like ATPase, C-terminal domain"/>
    <property type="match status" value="1"/>
</dbReference>
<reference evidence="15" key="1">
    <citation type="journal article" date="2019" name="Int. J. Syst. Evol. Microbiol.">
        <title>The Global Catalogue of Microorganisms (GCM) 10K type strain sequencing project: providing services to taxonomists for standard genome sequencing and annotation.</title>
        <authorList>
            <consortium name="The Broad Institute Genomics Platform"/>
            <consortium name="The Broad Institute Genome Sequencing Center for Infectious Disease"/>
            <person name="Wu L."/>
            <person name="Ma J."/>
        </authorList>
    </citation>
    <scope>NUCLEOTIDE SEQUENCE [LARGE SCALE GENOMIC DNA]</scope>
    <source>
        <strain evidence="15">CCUG 56608</strain>
    </source>
</reference>
<comment type="subcellular location">
    <subcellularLocation>
        <location evidence="1">Cell membrane</location>
        <topology evidence="1">Multi-pass membrane protein</topology>
    </subcellularLocation>
</comment>
<feature type="transmembrane region" description="Helical" evidence="12">
    <location>
        <begin position="173"/>
        <end position="193"/>
    </location>
</feature>
<evidence type="ECO:0000313" key="15">
    <source>
        <dbReference type="Proteomes" id="UP001597041"/>
    </source>
</evidence>
<evidence type="ECO:0000256" key="12">
    <source>
        <dbReference type="SAM" id="Phobius"/>
    </source>
</evidence>
<dbReference type="Pfam" id="PF02518">
    <property type="entry name" value="HATPase_c"/>
    <property type="match status" value="1"/>
</dbReference>
<keyword evidence="6" id="KW-0547">Nucleotide-binding</keyword>
<dbReference type="EMBL" id="JBHTKK010000011">
    <property type="protein sequence ID" value="MFD1066438.1"/>
    <property type="molecule type" value="Genomic_DNA"/>
</dbReference>
<evidence type="ECO:0000256" key="1">
    <source>
        <dbReference type="ARBA" id="ARBA00004651"/>
    </source>
</evidence>
<keyword evidence="4" id="KW-0808">Transferase</keyword>
<keyword evidence="11 12" id="KW-0472">Membrane</keyword>
<evidence type="ECO:0000256" key="11">
    <source>
        <dbReference type="ARBA" id="ARBA00023136"/>
    </source>
</evidence>
<protein>
    <submittedName>
        <fullName evidence="14">ATP-binding protein</fullName>
    </submittedName>
</protein>